<evidence type="ECO:0000313" key="2">
    <source>
        <dbReference type="Proteomes" id="UP000051733"/>
    </source>
</evidence>
<dbReference type="OrthoDB" id="2148962at2"/>
<dbReference type="PATRIC" id="fig|1423813.3.peg.1791"/>
<proteinExistence type="predicted"/>
<evidence type="ECO:0000313" key="1">
    <source>
        <dbReference type="EMBL" id="KRM61686.1"/>
    </source>
</evidence>
<dbReference type="AlphaFoldDB" id="A0A0R2ADC9"/>
<organism evidence="1 2">
    <name type="scientific">Paucilactobacillus vaccinostercus DSM 20634</name>
    <dbReference type="NCBI Taxonomy" id="1423813"/>
    <lineage>
        <taxon>Bacteria</taxon>
        <taxon>Bacillati</taxon>
        <taxon>Bacillota</taxon>
        <taxon>Bacilli</taxon>
        <taxon>Lactobacillales</taxon>
        <taxon>Lactobacillaceae</taxon>
        <taxon>Paucilactobacillus</taxon>
    </lineage>
</organism>
<dbReference type="EMBL" id="AYYY01000025">
    <property type="protein sequence ID" value="KRM61686.1"/>
    <property type="molecule type" value="Genomic_DNA"/>
</dbReference>
<gene>
    <name evidence="1" type="ORF">FC26_GL001765</name>
</gene>
<comment type="caution">
    <text evidence="1">The sequence shown here is derived from an EMBL/GenBank/DDBJ whole genome shotgun (WGS) entry which is preliminary data.</text>
</comment>
<accession>A0A0R2ADC9</accession>
<protein>
    <submittedName>
        <fullName evidence="1">Uncharacterized protein</fullName>
    </submittedName>
</protein>
<reference evidence="1 2" key="1">
    <citation type="journal article" date="2015" name="Genome Announc.">
        <title>Expanding the biotechnology potential of lactobacilli through comparative genomics of 213 strains and associated genera.</title>
        <authorList>
            <person name="Sun Z."/>
            <person name="Harris H.M."/>
            <person name="McCann A."/>
            <person name="Guo C."/>
            <person name="Argimon S."/>
            <person name="Zhang W."/>
            <person name="Yang X."/>
            <person name="Jeffery I.B."/>
            <person name="Cooney J.C."/>
            <person name="Kagawa T.F."/>
            <person name="Liu W."/>
            <person name="Song Y."/>
            <person name="Salvetti E."/>
            <person name="Wrobel A."/>
            <person name="Rasinkangas P."/>
            <person name="Parkhill J."/>
            <person name="Rea M.C."/>
            <person name="O'Sullivan O."/>
            <person name="Ritari J."/>
            <person name="Douillard F.P."/>
            <person name="Paul Ross R."/>
            <person name="Yang R."/>
            <person name="Briner A.E."/>
            <person name="Felis G.E."/>
            <person name="de Vos W.M."/>
            <person name="Barrangou R."/>
            <person name="Klaenhammer T.R."/>
            <person name="Caufield P.W."/>
            <person name="Cui Y."/>
            <person name="Zhang H."/>
            <person name="O'Toole P.W."/>
        </authorList>
    </citation>
    <scope>NUCLEOTIDE SEQUENCE [LARGE SCALE GENOMIC DNA]</scope>
    <source>
        <strain evidence="1 2">DSM 20634</strain>
    </source>
</reference>
<dbReference type="Proteomes" id="UP000051733">
    <property type="component" value="Unassembled WGS sequence"/>
</dbReference>
<dbReference type="STRING" id="1423813.FC26_GL001765"/>
<dbReference type="RefSeq" id="WP_057779048.1">
    <property type="nucleotide sequence ID" value="NZ_AYYY01000025.1"/>
</dbReference>
<name>A0A0R2ADC9_9LACO</name>
<keyword evidence="2" id="KW-1185">Reference proteome</keyword>
<sequence length="80" mass="9541">MANNNDKIKIDPTEFAKLVLQGSNQQPDEADVKYIKRQLRLYLESLVLIDNFNDLEESRFDIAKETQRDKILQKIIERRY</sequence>